<evidence type="ECO:0000313" key="2">
    <source>
        <dbReference type="EMBL" id="DAE15819.1"/>
    </source>
</evidence>
<protein>
    <submittedName>
        <fullName evidence="2">Uncharacterized protein</fullName>
    </submittedName>
</protein>
<keyword evidence="1" id="KW-1133">Transmembrane helix</keyword>
<organism evidence="2">
    <name type="scientific">Siphoviridae sp. ctu9a31</name>
    <dbReference type="NCBI Taxonomy" id="2825712"/>
    <lineage>
        <taxon>Viruses</taxon>
        <taxon>Duplodnaviria</taxon>
        <taxon>Heunggongvirae</taxon>
        <taxon>Uroviricota</taxon>
        <taxon>Caudoviricetes</taxon>
    </lineage>
</organism>
<evidence type="ECO:0000256" key="1">
    <source>
        <dbReference type="SAM" id="Phobius"/>
    </source>
</evidence>
<feature type="transmembrane region" description="Helical" evidence="1">
    <location>
        <begin position="38"/>
        <end position="58"/>
    </location>
</feature>
<keyword evidence="1" id="KW-0812">Transmembrane</keyword>
<reference evidence="2" key="1">
    <citation type="journal article" date="2021" name="Proc. Natl. Acad. Sci. U.S.A.">
        <title>A Catalog of Tens of Thousands of Viruses from Human Metagenomes Reveals Hidden Associations with Chronic Diseases.</title>
        <authorList>
            <person name="Tisza M.J."/>
            <person name="Buck C.B."/>
        </authorList>
    </citation>
    <scope>NUCLEOTIDE SEQUENCE</scope>
    <source>
        <strain evidence="2">Ctu9a31</strain>
    </source>
</reference>
<keyword evidence="1" id="KW-0472">Membrane</keyword>
<dbReference type="EMBL" id="BK015613">
    <property type="protein sequence ID" value="DAE15819.1"/>
    <property type="molecule type" value="Genomic_DNA"/>
</dbReference>
<proteinExistence type="predicted"/>
<name>A0A8S5QAH9_9CAUD</name>
<sequence>MECSNLLSSLRQPQLLTTPFSQKQGSINLILPQSHLQTNFLCFFSPFAMPTTVSLLFLRPMYELSNFIGLT</sequence>
<accession>A0A8S5QAH9</accession>